<dbReference type="Pfam" id="PF07238">
    <property type="entry name" value="PilZ"/>
    <property type="match status" value="1"/>
</dbReference>
<evidence type="ECO:0000259" key="1">
    <source>
        <dbReference type="Pfam" id="PF07238"/>
    </source>
</evidence>
<dbReference type="Gene3D" id="2.40.10.220">
    <property type="entry name" value="predicted glycosyltransferase like domains"/>
    <property type="match status" value="1"/>
</dbReference>
<keyword evidence="3" id="KW-1185">Reference proteome</keyword>
<dbReference type="EMBL" id="JBHTGR010000001">
    <property type="protein sequence ID" value="MFC7745655.1"/>
    <property type="molecule type" value="Genomic_DNA"/>
</dbReference>
<dbReference type="InterPro" id="IPR009875">
    <property type="entry name" value="PilZ_domain"/>
</dbReference>
<accession>A0ABW2USN2</accession>
<evidence type="ECO:0000313" key="2">
    <source>
        <dbReference type="EMBL" id="MFC7745655.1"/>
    </source>
</evidence>
<sequence>MHFKRNEAYRYTFASPITGQLTVNNGRMDVDVLDISHEGARLYCRHAVSLHNKTAISLSFQLNDTPFWAEGHIAWIKTYPHSADLGVILNSDDAYKQSMTQELKKIARQEK</sequence>
<name>A0ABW2USN2_9BACI</name>
<evidence type="ECO:0000313" key="3">
    <source>
        <dbReference type="Proteomes" id="UP001596620"/>
    </source>
</evidence>
<feature type="domain" description="PilZ" evidence="1">
    <location>
        <begin position="6"/>
        <end position="93"/>
    </location>
</feature>
<protein>
    <submittedName>
        <fullName evidence="2">PilZ domain-containing protein</fullName>
    </submittedName>
</protein>
<reference evidence="3" key="1">
    <citation type="journal article" date="2019" name="Int. J. Syst. Evol. Microbiol.">
        <title>The Global Catalogue of Microorganisms (GCM) 10K type strain sequencing project: providing services to taxonomists for standard genome sequencing and annotation.</title>
        <authorList>
            <consortium name="The Broad Institute Genomics Platform"/>
            <consortium name="The Broad Institute Genome Sequencing Center for Infectious Disease"/>
            <person name="Wu L."/>
            <person name="Ma J."/>
        </authorList>
    </citation>
    <scope>NUCLEOTIDE SEQUENCE [LARGE SCALE GENOMIC DNA]</scope>
    <source>
        <strain evidence="3">JCM 30234</strain>
    </source>
</reference>
<gene>
    <name evidence="2" type="ORF">ACFQU8_00180</name>
</gene>
<dbReference type="RefSeq" id="WP_382357135.1">
    <property type="nucleotide sequence ID" value="NZ_JBHTGR010000001.1"/>
</dbReference>
<organism evidence="2 3">
    <name type="scientific">Lentibacillus kimchii</name>
    <dbReference type="NCBI Taxonomy" id="1542911"/>
    <lineage>
        <taxon>Bacteria</taxon>
        <taxon>Bacillati</taxon>
        <taxon>Bacillota</taxon>
        <taxon>Bacilli</taxon>
        <taxon>Bacillales</taxon>
        <taxon>Bacillaceae</taxon>
        <taxon>Lentibacillus</taxon>
    </lineage>
</organism>
<comment type="caution">
    <text evidence="2">The sequence shown here is derived from an EMBL/GenBank/DDBJ whole genome shotgun (WGS) entry which is preliminary data.</text>
</comment>
<proteinExistence type="predicted"/>
<dbReference type="Proteomes" id="UP001596620">
    <property type="component" value="Unassembled WGS sequence"/>
</dbReference>
<dbReference type="SUPFAM" id="SSF141371">
    <property type="entry name" value="PilZ domain-like"/>
    <property type="match status" value="1"/>
</dbReference>